<evidence type="ECO:0000259" key="1">
    <source>
        <dbReference type="Pfam" id="PF18726"/>
    </source>
</evidence>
<reference evidence="2 3" key="1">
    <citation type="journal article" date="2019" name="Int. J. Syst. Evol. Microbiol.">
        <title>The Global Catalogue of Microorganisms (GCM) 10K type strain sequencing project: providing services to taxonomists for standard genome sequencing and annotation.</title>
        <authorList>
            <consortium name="The Broad Institute Genomics Platform"/>
            <consortium name="The Broad Institute Genome Sequencing Center for Infectious Disease"/>
            <person name="Wu L."/>
            <person name="Ma J."/>
        </authorList>
    </citation>
    <scope>NUCLEOTIDE SEQUENCE [LARGE SCALE GENOMIC DNA]</scope>
    <source>
        <strain evidence="2 3">JCM 13008</strain>
    </source>
</reference>
<dbReference type="Pfam" id="PF18726">
    <property type="entry name" value="HEPN_SAV_6107"/>
    <property type="match status" value="1"/>
</dbReference>
<dbReference type="InterPro" id="IPR040891">
    <property type="entry name" value="HEPN_SAV_6107"/>
</dbReference>
<name>A0ABN1TQ67_9ACTN</name>
<proteinExistence type="predicted"/>
<gene>
    <name evidence="2" type="ORF">GCM10009668_10180</name>
</gene>
<evidence type="ECO:0000313" key="3">
    <source>
        <dbReference type="Proteomes" id="UP001501581"/>
    </source>
</evidence>
<comment type="caution">
    <text evidence="2">The sequence shown here is derived from an EMBL/GenBank/DDBJ whole genome shotgun (WGS) entry which is preliminary data.</text>
</comment>
<accession>A0ABN1TQ67</accession>
<dbReference type="RefSeq" id="WP_343992003.1">
    <property type="nucleotide sequence ID" value="NZ_BAAALG010000003.1"/>
</dbReference>
<dbReference type="Proteomes" id="UP001501581">
    <property type="component" value="Unassembled WGS sequence"/>
</dbReference>
<dbReference type="EMBL" id="BAAALG010000003">
    <property type="protein sequence ID" value="GAA1095837.1"/>
    <property type="molecule type" value="Genomic_DNA"/>
</dbReference>
<keyword evidence="3" id="KW-1185">Reference proteome</keyword>
<organism evidence="2 3">
    <name type="scientific">Nocardioides dubius</name>
    <dbReference type="NCBI Taxonomy" id="317019"/>
    <lineage>
        <taxon>Bacteria</taxon>
        <taxon>Bacillati</taxon>
        <taxon>Actinomycetota</taxon>
        <taxon>Actinomycetes</taxon>
        <taxon>Propionibacteriales</taxon>
        <taxon>Nocardioidaceae</taxon>
        <taxon>Nocardioides</taxon>
    </lineage>
</organism>
<feature type="domain" description="SAV-6107-like HEPN" evidence="1">
    <location>
        <begin position="31"/>
        <end position="129"/>
    </location>
</feature>
<protein>
    <recommendedName>
        <fullName evidence="1">SAV-6107-like HEPN domain-containing protein</fullName>
    </recommendedName>
</protein>
<evidence type="ECO:0000313" key="2">
    <source>
        <dbReference type="EMBL" id="GAA1095837.1"/>
    </source>
</evidence>
<sequence>MAVSTVAATPYLLPATTHSYLQRSAESLHEAMSATDAAGRYAFAHVAALRAAAALIAARSMPSAGGKRRQRNAWVLLTEAAPELAEWSSFFASGAAKRAAAEAGSTRAVTQDEADALVRSANQFLGVVEEALGLVPHVQIEAERLWRAERSA</sequence>